<keyword evidence="4" id="KW-0040">ANK repeat</keyword>
<feature type="repeat" description="ANK" evidence="4">
    <location>
        <begin position="47"/>
        <end position="79"/>
    </location>
</feature>
<dbReference type="AlphaFoldDB" id="A0A8J4F1A1"/>
<accession>A0A8J4F1A1</accession>
<dbReference type="Gene3D" id="1.10.510.10">
    <property type="entry name" value="Transferase(Phosphotransferase) domain 1"/>
    <property type="match status" value="1"/>
</dbReference>
<dbReference type="SMART" id="SM00220">
    <property type="entry name" value="S_TKc"/>
    <property type="match status" value="1"/>
</dbReference>
<evidence type="ECO:0008006" key="10">
    <source>
        <dbReference type="Google" id="ProtNLM"/>
    </source>
</evidence>
<dbReference type="Gene3D" id="3.30.40.10">
    <property type="entry name" value="Zinc/RING finger domain, C3HC4 (zinc finger)"/>
    <property type="match status" value="1"/>
</dbReference>
<dbReference type="SUPFAM" id="SSF56112">
    <property type="entry name" value="Protein kinase-like (PK-like)"/>
    <property type="match status" value="1"/>
</dbReference>
<dbReference type="PROSITE" id="PS50011">
    <property type="entry name" value="PROTEIN_KINASE_DOM"/>
    <property type="match status" value="1"/>
</dbReference>
<feature type="repeat" description="ANK" evidence="4">
    <location>
        <begin position="80"/>
        <end position="112"/>
    </location>
</feature>
<dbReference type="Gene3D" id="1.25.40.20">
    <property type="entry name" value="Ankyrin repeat-containing domain"/>
    <property type="match status" value="1"/>
</dbReference>
<evidence type="ECO:0000256" key="3">
    <source>
        <dbReference type="ARBA" id="ARBA00022840"/>
    </source>
</evidence>
<evidence type="ECO:0000259" key="6">
    <source>
        <dbReference type="PROSITE" id="PS50011"/>
    </source>
</evidence>
<feature type="region of interest" description="Disordered" evidence="5">
    <location>
        <begin position="429"/>
        <end position="480"/>
    </location>
</feature>
<feature type="compositionally biased region" description="Pro residues" evidence="5">
    <location>
        <begin position="321"/>
        <end position="345"/>
    </location>
</feature>
<dbReference type="InterPro" id="IPR008271">
    <property type="entry name" value="Ser/Thr_kinase_AS"/>
</dbReference>
<dbReference type="Pfam" id="PF04564">
    <property type="entry name" value="U-box"/>
    <property type="match status" value="1"/>
</dbReference>
<dbReference type="InterPro" id="IPR003613">
    <property type="entry name" value="Ubox_domain"/>
</dbReference>
<dbReference type="SUPFAM" id="SSF48403">
    <property type="entry name" value="Ankyrin repeat"/>
    <property type="match status" value="1"/>
</dbReference>
<feature type="compositionally biased region" description="Polar residues" evidence="5">
    <location>
        <begin position="298"/>
        <end position="309"/>
    </location>
</feature>
<dbReference type="Proteomes" id="UP000747399">
    <property type="component" value="Unassembled WGS sequence"/>
</dbReference>
<dbReference type="GO" id="GO:0016567">
    <property type="term" value="P:protein ubiquitination"/>
    <property type="evidence" value="ECO:0007669"/>
    <property type="project" value="UniProtKB-UniPathway"/>
</dbReference>
<feature type="compositionally biased region" description="Gly residues" evidence="5">
    <location>
        <begin position="358"/>
        <end position="371"/>
    </location>
</feature>
<keyword evidence="9" id="KW-1185">Reference proteome</keyword>
<dbReference type="Gene3D" id="3.30.200.20">
    <property type="entry name" value="Phosphorylase Kinase, domain 1"/>
    <property type="match status" value="1"/>
</dbReference>
<dbReference type="InterPro" id="IPR001245">
    <property type="entry name" value="Ser-Thr/Tyr_kinase_cat_dom"/>
</dbReference>
<dbReference type="CDD" id="cd16655">
    <property type="entry name" value="RING-Ubox_WDSUB1-like"/>
    <property type="match status" value="1"/>
</dbReference>
<feature type="region of interest" description="Disordered" evidence="5">
    <location>
        <begin position="928"/>
        <end position="955"/>
    </location>
</feature>
<dbReference type="FunFam" id="3.30.200.20:FF:000162">
    <property type="entry name" value="Adenine nucleotide alpha hydrolase-like domain kinase"/>
    <property type="match status" value="1"/>
</dbReference>
<evidence type="ECO:0000313" key="9">
    <source>
        <dbReference type="Proteomes" id="UP000747399"/>
    </source>
</evidence>
<dbReference type="UniPathway" id="UPA00143"/>
<dbReference type="SUPFAM" id="SSF57850">
    <property type="entry name" value="RING/U-box"/>
    <property type="match status" value="1"/>
</dbReference>
<sequence length="955" mass="101162">MSNLFSNLRQIFGNTVLHKAAAKLDLAELSLQVQRHPSDVNVQEPKMGWTPLHVAADKGFEAGVRELLLRDCKPDLQDKEGRTALHIATGRGYRRVVEDLLKRGASAHIRDKSGQLAYDYAAQRYPDIAALLGGGAIPLPSIAAAATGAGAGAVPSAVATVTSLPPQPAMPIVDLSSTTCVNQLLPTPPSLTLGPDGTSMFPNVHHELAPMEPLLLAPPPPMTTTTITSQPKGLYPAGPGAANAYGTGTWTAPQPYAQPYESLYPQGHQAMPYPPQQFPAVRIPYPVLSGTQHQLLANDGRQSGTSTISAREPYAGSPRFSAPPRPLPPFSPPPPPPHWPTPPLKSEPSSTSTAKRGGTSGGGGSGGGGIGPTRESVNAAAADLDWGSAPATDWGDEPEPSPPPPVPGRPNFNPILSARIQLEKLMGGSLSQLGIGPPRPGPTAAGSSDPRVNAGSAPSDPGVNPASGVSAGSIGSSSLSVSSASLRGGRTYSYEELRHATGNFSLTNKLGEGGFGPVYRGWLDGIPVAVKVMDTSEGCMQGRGEFEAEVNILSSLHHPHVVLLIGSCPEKGILVYELMPNGSLEDHLFCPDGGGSGGGAGAACPAAALQSTGPRLVFRGALSWRDRVRIAAEVASALLFLHTALIPIVHMDLKPANILLDTHLTAKLGDVGLARLVPMLASPAGPAAAAVQANARSTVMDSKLVGTFEYMDPEYMQTAQYSARSDVYALGMIMLQMLTGKSGKQVISYVEAERRDPLGFGPCIDPRAGSWPVAEAAAFADLALRCVAYSRQDRPDLRSVILPVLTQLKQRTHLYEEQQQQQPQQQLQQQQDSAPPMFVCPITQDVMNEPVVAADGYTYEKLAITEWMKRSRTSPLTNLPLEHTNLVENRTLRIAIREWHVQHPHQQPQLPQQQLHYRPPTGEQLVAAAAAAPQPQPLPPPPPPPRAMAQDFGGW</sequence>
<evidence type="ECO:0000256" key="2">
    <source>
        <dbReference type="ARBA" id="ARBA00022786"/>
    </source>
</evidence>
<feature type="compositionally biased region" description="Pro residues" evidence="5">
    <location>
        <begin position="934"/>
        <end position="946"/>
    </location>
</feature>
<dbReference type="SMART" id="SM00504">
    <property type="entry name" value="Ubox"/>
    <property type="match status" value="1"/>
</dbReference>
<feature type="domain" description="Protein kinase" evidence="6">
    <location>
        <begin position="504"/>
        <end position="805"/>
    </location>
</feature>
<evidence type="ECO:0000313" key="8">
    <source>
        <dbReference type="EMBL" id="GIL56807.1"/>
    </source>
</evidence>
<feature type="compositionally biased region" description="Low complexity" evidence="5">
    <location>
        <begin position="467"/>
        <end position="480"/>
    </location>
</feature>
<keyword evidence="2" id="KW-0833">Ubl conjugation pathway</keyword>
<evidence type="ECO:0000259" key="7">
    <source>
        <dbReference type="PROSITE" id="PS51698"/>
    </source>
</evidence>
<dbReference type="InterPro" id="IPR000719">
    <property type="entry name" value="Prot_kinase_dom"/>
</dbReference>
<dbReference type="Pfam" id="PF07714">
    <property type="entry name" value="PK_Tyr_Ser-Thr"/>
    <property type="match status" value="1"/>
</dbReference>
<dbReference type="SMART" id="SM00248">
    <property type="entry name" value="ANK"/>
    <property type="match status" value="3"/>
</dbReference>
<proteinExistence type="predicted"/>
<reference evidence="8" key="1">
    <citation type="journal article" date="2021" name="Proc. Natl. Acad. Sci. U.S.A.">
        <title>Three genomes in the algal genus Volvox reveal the fate of a haploid sex-determining region after a transition to homothallism.</title>
        <authorList>
            <person name="Yamamoto K."/>
            <person name="Hamaji T."/>
            <person name="Kawai-Toyooka H."/>
            <person name="Matsuzaki R."/>
            <person name="Takahashi F."/>
            <person name="Nishimura Y."/>
            <person name="Kawachi M."/>
            <person name="Noguchi H."/>
            <person name="Minakuchi Y."/>
            <person name="Umen J.G."/>
            <person name="Toyoda A."/>
            <person name="Nozaki H."/>
        </authorList>
    </citation>
    <scope>NUCLEOTIDE SEQUENCE</scope>
    <source>
        <strain evidence="8">NIES-3780</strain>
    </source>
</reference>
<keyword evidence="1" id="KW-0547">Nucleotide-binding</keyword>
<protein>
    <recommendedName>
        <fullName evidence="10">RING-type E3 ubiquitin transferase</fullName>
    </recommendedName>
</protein>
<name>A0A8J4F1A1_9CHLO</name>
<dbReference type="InterPro" id="IPR002110">
    <property type="entry name" value="Ankyrin_rpt"/>
</dbReference>
<dbReference type="GO" id="GO:0004672">
    <property type="term" value="F:protein kinase activity"/>
    <property type="evidence" value="ECO:0007669"/>
    <property type="project" value="InterPro"/>
</dbReference>
<comment type="caution">
    <text evidence="8">The sequence shown here is derived from an EMBL/GenBank/DDBJ whole genome shotgun (WGS) entry which is preliminary data.</text>
</comment>
<gene>
    <name evidence="8" type="ORF">Vafri_12109</name>
</gene>
<dbReference type="PROSITE" id="PS50297">
    <property type="entry name" value="ANK_REP_REGION"/>
    <property type="match status" value="1"/>
</dbReference>
<dbReference type="PROSITE" id="PS50088">
    <property type="entry name" value="ANK_REPEAT"/>
    <property type="match status" value="2"/>
</dbReference>
<dbReference type="InterPro" id="IPR051348">
    <property type="entry name" value="U-box_ubiquitin_ligases"/>
</dbReference>
<dbReference type="PROSITE" id="PS00108">
    <property type="entry name" value="PROTEIN_KINASE_ST"/>
    <property type="match status" value="1"/>
</dbReference>
<dbReference type="Pfam" id="PF12796">
    <property type="entry name" value="Ank_2"/>
    <property type="match status" value="1"/>
</dbReference>
<feature type="domain" description="U-box" evidence="7">
    <location>
        <begin position="833"/>
        <end position="906"/>
    </location>
</feature>
<dbReference type="InterPro" id="IPR036770">
    <property type="entry name" value="Ankyrin_rpt-contain_sf"/>
</dbReference>
<evidence type="ECO:0000256" key="1">
    <source>
        <dbReference type="ARBA" id="ARBA00022741"/>
    </source>
</evidence>
<dbReference type="PANTHER" id="PTHR45647">
    <property type="entry name" value="OS02G0152300 PROTEIN"/>
    <property type="match status" value="1"/>
</dbReference>
<dbReference type="PROSITE" id="PS51698">
    <property type="entry name" value="U_BOX"/>
    <property type="match status" value="1"/>
</dbReference>
<dbReference type="GO" id="GO:0005524">
    <property type="term" value="F:ATP binding"/>
    <property type="evidence" value="ECO:0007669"/>
    <property type="project" value="UniProtKB-KW"/>
</dbReference>
<dbReference type="InterPro" id="IPR013083">
    <property type="entry name" value="Znf_RING/FYVE/PHD"/>
</dbReference>
<dbReference type="PANTHER" id="PTHR45647:SF139">
    <property type="entry name" value="OS02G0152300 PROTEIN"/>
    <property type="match status" value="1"/>
</dbReference>
<keyword evidence="3" id="KW-0067">ATP-binding</keyword>
<feature type="region of interest" description="Disordered" evidence="5">
    <location>
        <begin position="298"/>
        <end position="413"/>
    </location>
</feature>
<organism evidence="8 9">
    <name type="scientific">Volvox africanus</name>
    <dbReference type="NCBI Taxonomy" id="51714"/>
    <lineage>
        <taxon>Eukaryota</taxon>
        <taxon>Viridiplantae</taxon>
        <taxon>Chlorophyta</taxon>
        <taxon>core chlorophytes</taxon>
        <taxon>Chlorophyceae</taxon>
        <taxon>CS clade</taxon>
        <taxon>Chlamydomonadales</taxon>
        <taxon>Volvocaceae</taxon>
        <taxon>Volvox</taxon>
    </lineage>
</organism>
<dbReference type="GO" id="GO:0004842">
    <property type="term" value="F:ubiquitin-protein transferase activity"/>
    <property type="evidence" value="ECO:0007669"/>
    <property type="project" value="InterPro"/>
</dbReference>
<evidence type="ECO:0000256" key="5">
    <source>
        <dbReference type="SAM" id="MobiDB-lite"/>
    </source>
</evidence>
<evidence type="ECO:0000256" key="4">
    <source>
        <dbReference type="PROSITE-ProRule" id="PRU00023"/>
    </source>
</evidence>
<dbReference type="EMBL" id="BNCO01000025">
    <property type="protein sequence ID" value="GIL56807.1"/>
    <property type="molecule type" value="Genomic_DNA"/>
</dbReference>
<dbReference type="InterPro" id="IPR011009">
    <property type="entry name" value="Kinase-like_dom_sf"/>
</dbReference>